<evidence type="ECO:0000259" key="2">
    <source>
        <dbReference type="PROSITE" id="PS50883"/>
    </source>
</evidence>
<evidence type="ECO:0000256" key="1">
    <source>
        <dbReference type="SAM" id="Phobius"/>
    </source>
</evidence>
<dbReference type="SUPFAM" id="SSF55073">
    <property type="entry name" value="Nucleotide cyclase"/>
    <property type="match status" value="1"/>
</dbReference>
<dbReference type="CDD" id="cd01948">
    <property type="entry name" value="EAL"/>
    <property type="match status" value="1"/>
</dbReference>
<evidence type="ECO:0000313" key="4">
    <source>
        <dbReference type="Proteomes" id="UP000256388"/>
    </source>
</evidence>
<gene>
    <name evidence="3" type="ORF">DFR64_1354</name>
</gene>
<dbReference type="Gene3D" id="3.30.70.270">
    <property type="match status" value="1"/>
</dbReference>
<dbReference type="EMBL" id="QUMS01000001">
    <property type="protein sequence ID" value="REG11467.1"/>
    <property type="molecule type" value="Genomic_DNA"/>
</dbReference>
<dbReference type="Gene3D" id="3.20.20.450">
    <property type="entry name" value="EAL domain"/>
    <property type="match status" value="1"/>
</dbReference>
<feature type="domain" description="EAL" evidence="2">
    <location>
        <begin position="287"/>
        <end position="540"/>
    </location>
</feature>
<feature type="transmembrane region" description="Helical" evidence="1">
    <location>
        <begin position="47"/>
        <end position="74"/>
    </location>
</feature>
<keyword evidence="1" id="KW-0472">Membrane</keyword>
<keyword evidence="1" id="KW-1133">Transmembrane helix</keyword>
<dbReference type="SMART" id="SM00052">
    <property type="entry name" value="EAL"/>
    <property type="match status" value="1"/>
</dbReference>
<dbReference type="SUPFAM" id="SSF141868">
    <property type="entry name" value="EAL domain-like"/>
    <property type="match status" value="1"/>
</dbReference>
<protein>
    <submittedName>
        <fullName evidence="3">Diguanylate cyclase/phosphodiesterase</fullName>
    </submittedName>
</protein>
<name>A0A347ZRP8_9CHLR</name>
<dbReference type="OrthoDB" id="366324at2"/>
<evidence type="ECO:0000313" key="3">
    <source>
        <dbReference type="EMBL" id="REG11467.1"/>
    </source>
</evidence>
<organism evidence="3 4">
    <name type="scientific">Pelolinea submarina</name>
    <dbReference type="NCBI Taxonomy" id="913107"/>
    <lineage>
        <taxon>Bacteria</taxon>
        <taxon>Bacillati</taxon>
        <taxon>Chloroflexota</taxon>
        <taxon>Anaerolineae</taxon>
        <taxon>Anaerolineales</taxon>
        <taxon>Anaerolineaceae</taxon>
        <taxon>Pelolinea</taxon>
    </lineage>
</organism>
<dbReference type="PROSITE" id="PS50883">
    <property type="entry name" value="EAL"/>
    <property type="match status" value="1"/>
</dbReference>
<keyword evidence="1" id="KW-0812">Transmembrane</keyword>
<feature type="transmembrane region" description="Helical" evidence="1">
    <location>
        <begin position="94"/>
        <end position="115"/>
    </location>
</feature>
<dbReference type="GO" id="GO:0071111">
    <property type="term" value="F:cyclic-guanylate-specific phosphodiesterase activity"/>
    <property type="evidence" value="ECO:0007669"/>
    <property type="project" value="InterPro"/>
</dbReference>
<dbReference type="InterPro" id="IPR035919">
    <property type="entry name" value="EAL_sf"/>
</dbReference>
<dbReference type="Pfam" id="PF00990">
    <property type="entry name" value="GGDEF"/>
    <property type="match status" value="1"/>
</dbReference>
<dbReference type="RefSeq" id="WP_116224599.1">
    <property type="nucleotide sequence ID" value="NZ_AP018437.1"/>
</dbReference>
<sequence length="546" mass="61968">MFSFIRNEKPKFDWMYLGIFLIVVLVQGFVGLIVYATGGTTFVYPYFMFFPVIVGGFIFGPYVGLLFGLIGGLILGPAMPLLVQNHVPQAPQNWLIRIGFLSTAGGLVGTLRNFLIENFRKREEYLTIDPFTKLPNRNSFISLLEDELREKSSYSVMLVEIKNQDDIVAAFGFDFFSQLIQFLDPELRQVLKLDKPIFSIRLNLIGFGLYKNHDWYARQLIEFFKKPLIIQGIPIFCDVALGISDYPSDAATPMELVQKGLLALDEAKKKNKPFQILSSREARLLPVIQLVSQIDEAIRNGELDFDYQPILSSKDLSPNSIEALVRWTHHEYGLISPSEYIDYLESTNLVNELTYWSIELNTQRIKELAEFGIPLQMAINISPTNLMQEDFVRRVDGIIKNSQVDPSLITFEITERGLVTSYDEALLSLSQLHDLGIKISIDDFGAGNTSIDSFSKTKIDTLKIDQTFTKNIILDETNRKIVLGLINLAASVGIETIAEGVETLPIYQELKSLNVDYVQGYYFFKPMDLTKATAWLKTYKGTQELQ</sequence>
<dbReference type="InterPro" id="IPR000160">
    <property type="entry name" value="GGDEF_dom"/>
</dbReference>
<proteinExistence type="predicted"/>
<keyword evidence="4" id="KW-1185">Reference proteome</keyword>
<dbReference type="InterPro" id="IPR029787">
    <property type="entry name" value="Nucleotide_cyclase"/>
</dbReference>
<dbReference type="PANTHER" id="PTHR33121">
    <property type="entry name" value="CYCLIC DI-GMP PHOSPHODIESTERASE PDEF"/>
    <property type="match status" value="1"/>
</dbReference>
<dbReference type="AlphaFoldDB" id="A0A347ZRP8"/>
<feature type="transmembrane region" description="Helical" evidence="1">
    <location>
        <begin position="14"/>
        <end position="35"/>
    </location>
</feature>
<dbReference type="PANTHER" id="PTHR33121:SF71">
    <property type="entry name" value="OXYGEN SENSOR PROTEIN DOSP"/>
    <property type="match status" value="1"/>
</dbReference>
<dbReference type="Pfam" id="PF00563">
    <property type="entry name" value="EAL"/>
    <property type="match status" value="1"/>
</dbReference>
<accession>A0A347ZRP8</accession>
<reference evidence="3 4" key="1">
    <citation type="submission" date="2018-08" db="EMBL/GenBank/DDBJ databases">
        <title>Genomic Encyclopedia of Type Strains, Phase IV (KMG-IV): sequencing the most valuable type-strain genomes for metagenomic binning, comparative biology and taxonomic classification.</title>
        <authorList>
            <person name="Goeker M."/>
        </authorList>
    </citation>
    <scope>NUCLEOTIDE SEQUENCE [LARGE SCALE GENOMIC DNA]</scope>
    <source>
        <strain evidence="3 4">DSM 23923</strain>
    </source>
</reference>
<dbReference type="SMART" id="SM00267">
    <property type="entry name" value="GGDEF"/>
    <property type="match status" value="1"/>
</dbReference>
<dbReference type="Proteomes" id="UP000256388">
    <property type="component" value="Unassembled WGS sequence"/>
</dbReference>
<dbReference type="InterPro" id="IPR050706">
    <property type="entry name" value="Cyclic-di-GMP_PDE-like"/>
</dbReference>
<dbReference type="InterPro" id="IPR001633">
    <property type="entry name" value="EAL_dom"/>
</dbReference>
<comment type="caution">
    <text evidence="3">The sequence shown here is derived from an EMBL/GenBank/DDBJ whole genome shotgun (WGS) entry which is preliminary data.</text>
</comment>
<dbReference type="InterPro" id="IPR043128">
    <property type="entry name" value="Rev_trsase/Diguanyl_cyclase"/>
</dbReference>